<name>A0A382JGQ6_9ZZZZ</name>
<proteinExistence type="predicted"/>
<organism evidence="1">
    <name type="scientific">marine metagenome</name>
    <dbReference type="NCBI Taxonomy" id="408172"/>
    <lineage>
        <taxon>unclassified sequences</taxon>
        <taxon>metagenomes</taxon>
        <taxon>ecological metagenomes</taxon>
    </lineage>
</organism>
<dbReference type="EMBL" id="UINC01074052">
    <property type="protein sequence ID" value="SVC10889.1"/>
    <property type="molecule type" value="Genomic_DNA"/>
</dbReference>
<protein>
    <submittedName>
        <fullName evidence="1">Uncharacterized protein</fullName>
    </submittedName>
</protein>
<accession>A0A382JGQ6</accession>
<feature type="non-terminal residue" evidence="1">
    <location>
        <position position="1"/>
    </location>
</feature>
<gene>
    <name evidence="1" type="ORF">METZ01_LOCUS263743</name>
</gene>
<sequence>GTETIVNTSKLEVEDHTIEIGKVTTPTDITADGGGIILKAASDKTITWDKTTDMWGFNIPIHLTTELGSNPTVPADGAGGYFYTKADGKPYWMSYEKQGIDLSAGTVSDLTDTTITTPSGGDVLTWDGTNNVWKNLAGAAGSLAGLSDTTVATPSAGQVLTWNGTTWVNQSSAGGGGGALGAPTDATYNDGAYFHKNSSYSSGTLLSGIDTAGTISDAIDGINETVRNIQNNTYVQGSAFSNSPLEGGASPSVPLTVRFTIAVPGNATHADWHFEDVTTPGNTISVANDTTTLSNGYYDQDFTSVAGGDINVTMTLKCQSASGTTGLTEGSYSIYKKDAAVELWTP</sequence>
<dbReference type="AlphaFoldDB" id="A0A382JGQ6"/>
<feature type="non-terminal residue" evidence="1">
    <location>
        <position position="346"/>
    </location>
</feature>
<evidence type="ECO:0000313" key="1">
    <source>
        <dbReference type="EMBL" id="SVC10889.1"/>
    </source>
</evidence>
<reference evidence="1" key="1">
    <citation type="submission" date="2018-05" db="EMBL/GenBank/DDBJ databases">
        <authorList>
            <person name="Lanie J.A."/>
            <person name="Ng W.-L."/>
            <person name="Kazmierczak K.M."/>
            <person name="Andrzejewski T.M."/>
            <person name="Davidsen T.M."/>
            <person name="Wayne K.J."/>
            <person name="Tettelin H."/>
            <person name="Glass J.I."/>
            <person name="Rusch D."/>
            <person name="Podicherti R."/>
            <person name="Tsui H.-C.T."/>
            <person name="Winkler M.E."/>
        </authorList>
    </citation>
    <scope>NUCLEOTIDE SEQUENCE</scope>
</reference>